<dbReference type="AlphaFoldDB" id="A0A0A9C446"/>
<accession>A0A0A9C446</accession>
<evidence type="ECO:0000313" key="2">
    <source>
        <dbReference type="EMBL" id="JAD66317.1"/>
    </source>
</evidence>
<evidence type="ECO:0000256" key="1">
    <source>
        <dbReference type="SAM" id="Phobius"/>
    </source>
</evidence>
<organism evidence="2">
    <name type="scientific">Arundo donax</name>
    <name type="common">Giant reed</name>
    <name type="synonym">Donax arundinaceus</name>
    <dbReference type="NCBI Taxonomy" id="35708"/>
    <lineage>
        <taxon>Eukaryota</taxon>
        <taxon>Viridiplantae</taxon>
        <taxon>Streptophyta</taxon>
        <taxon>Embryophyta</taxon>
        <taxon>Tracheophyta</taxon>
        <taxon>Spermatophyta</taxon>
        <taxon>Magnoliopsida</taxon>
        <taxon>Liliopsida</taxon>
        <taxon>Poales</taxon>
        <taxon>Poaceae</taxon>
        <taxon>PACMAD clade</taxon>
        <taxon>Arundinoideae</taxon>
        <taxon>Arundineae</taxon>
        <taxon>Arundo</taxon>
    </lineage>
</organism>
<keyword evidence="1" id="KW-0812">Transmembrane</keyword>
<reference evidence="2" key="2">
    <citation type="journal article" date="2015" name="Data Brief">
        <title>Shoot transcriptome of the giant reed, Arundo donax.</title>
        <authorList>
            <person name="Barrero R.A."/>
            <person name="Guerrero F.D."/>
            <person name="Moolhuijzen P."/>
            <person name="Goolsby J.A."/>
            <person name="Tidwell J."/>
            <person name="Bellgard S.E."/>
            <person name="Bellgard M.I."/>
        </authorList>
    </citation>
    <scope>NUCLEOTIDE SEQUENCE</scope>
    <source>
        <tissue evidence="2">Shoot tissue taken approximately 20 cm above the soil surface</tissue>
    </source>
</reference>
<feature type="transmembrane region" description="Helical" evidence="1">
    <location>
        <begin position="12"/>
        <end position="36"/>
    </location>
</feature>
<name>A0A0A9C446_ARUDO</name>
<protein>
    <submittedName>
        <fullName evidence="2">Uncharacterized protein</fullName>
    </submittedName>
</protein>
<reference evidence="2" key="1">
    <citation type="submission" date="2014-09" db="EMBL/GenBank/DDBJ databases">
        <authorList>
            <person name="Magalhaes I.L.F."/>
            <person name="Oliveira U."/>
            <person name="Santos F.R."/>
            <person name="Vidigal T.H.D.A."/>
            <person name="Brescovit A.D."/>
            <person name="Santos A.J."/>
        </authorList>
    </citation>
    <scope>NUCLEOTIDE SEQUENCE</scope>
    <source>
        <tissue evidence="2">Shoot tissue taken approximately 20 cm above the soil surface</tissue>
    </source>
</reference>
<sequence length="41" mass="4548">MPPRSRAADDSIAVLFPLVLLAGLDPLPIFFFYSLVMKLVL</sequence>
<proteinExistence type="predicted"/>
<dbReference type="EMBL" id="GBRH01231578">
    <property type="protein sequence ID" value="JAD66317.1"/>
    <property type="molecule type" value="Transcribed_RNA"/>
</dbReference>
<keyword evidence="1" id="KW-0472">Membrane</keyword>
<keyword evidence="1" id="KW-1133">Transmembrane helix</keyword>